<dbReference type="PANTHER" id="PTHR10528:SF6">
    <property type="entry name" value="AF4_FMR2 FAMILY MEMBER 1"/>
    <property type="match status" value="1"/>
</dbReference>
<feature type="compositionally biased region" description="Basic and acidic residues" evidence="5">
    <location>
        <begin position="902"/>
        <end position="922"/>
    </location>
</feature>
<comment type="caution">
    <text evidence="7">The sequence shown here is derived from an EMBL/GenBank/DDBJ whole genome shotgun (WGS) entry which is preliminary data.</text>
</comment>
<comment type="similarity">
    <text evidence="2">Belongs to the AF4 family.</text>
</comment>
<feature type="region of interest" description="Disordered" evidence="5">
    <location>
        <begin position="1210"/>
        <end position="1239"/>
    </location>
</feature>
<feature type="compositionally biased region" description="Low complexity" evidence="5">
    <location>
        <begin position="1229"/>
        <end position="1239"/>
    </location>
</feature>
<evidence type="ECO:0000256" key="1">
    <source>
        <dbReference type="ARBA" id="ARBA00004123"/>
    </source>
</evidence>
<dbReference type="Proteomes" id="UP000322234">
    <property type="component" value="Unassembled WGS sequence"/>
</dbReference>
<dbReference type="PANTHER" id="PTHR10528">
    <property type="entry name" value="AF4/FMR2 FAMILY MEMBER"/>
    <property type="match status" value="1"/>
</dbReference>
<evidence type="ECO:0000259" key="6">
    <source>
        <dbReference type="Pfam" id="PF18876"/>
    </source>
</evidence>
<feature type="region of interest" description="Disordered" evidence="5">
    <location>
        <begin position="481"/>
        <end position="1074"/>
    </location>
</feature>
<keyword evidence="4" id="KW-0539">Nucleus</keyword>
<dbReference type="GO" id="GO:0032783">
    <property type="term" value="C:super elongation complex"/>
    <property type="evidence" value="ECO:0007669"/>
    <property type="project" value="TreeGrafter"/>
</dbReference>
<feature type="domain" description="AF4/FMR2 C-terminal homology" evidence="6">
    <location>
        <begin position="1066"/>
        <end position="1328"/>
    </location>
</feature>
<dbReference type="EMBL" id="VBQZ03000043">
    <property type="protein sequence ID" value="MXQ87998.1"/>
    <property type="molecule type" value="Genomic_DNA"/>
</dbReference>
<gene>
    <name evidence="7" type="ORF">E5288_WYG022526</name>
</gene>
<evidence type="ECO:0000313" key="7">
    <source>
        <dbReference type="EMBL" id="MXQ87998.1"/>
    </source>
</evidence>
<feature type="compositionally biased region" description="Polar residues" evidence="5">
    <location>
        <begin position="509"/>
        <end position="535"/>
    </location>
</feature>
<dbReference type="InterPro" id="IPR043640">
    <property type="entry name" value="AF4/FMR2_CHD"/>
</dbReference>
<feature type="compositionally biased region" description="Low complexity" evidence="5">
    <location>
        <begin position="982"/>
        <end position="998"/>
    </location>
</feature>
<dbReference type="InterPro" id="IPR043639">
    <property type="entry name" value="AF4_int"/>
</dbReference>
<proteinExistence type="inferred from homology"/>
<feature type="compositionally biased region" description="Basic and acidic residues" evidence="5">
    <location>
        <begin position="186"/>
        <end position="195"/>
    </location>
</feature>
<evidence type="ECO:0000256" key="5">
    <source>
        <dbReference type="SAM" id="MobiDB-lite"/>
    </source>
</evidence>
<dbReference type="Gene3D" id="6.10.250.2670">
    <property type="match status" value="1"/>
</dbReference>
<feature type="compositionally biased region" description="Basic and acidic residues" evidence="5">
    <location>
        <begin position="934"/>
        <end position="952"/>
    </location>
</feature>
<keyword evidence="8" id="KW-1185">Reference proteome</keyword>
<feature type="compositionally biased region" description="Pro residues" evidence="5">
    <location>
        <begin position="381"/>
        <end position="394"/>
    </location>
</feature>
<evidence type="ECO:0000256" key="4">
    <source>
        <dbReference type="ARBA" id="ARBA00023242"/>
    </source>
</evidence>
<feature type="compositionally biased region" description="Basic and acidic residues" evidence="5">
    <location>
        <begin position="802"/>
        <end position="814"/>
    </location>
</feature>
<feature type="compositionally biased region" description="Polar residues" evidence="5">
    <location>
        <begin position="702"/>
        <end position="718"/>
    </location>
</feature>
<evidence type="ECO:0000256" key="3">
    <source>
        <dbReference type="ARBA" id="ARBA00022553"/>
    </source>
</evidence>
<feature type="compositionally biased region" description="Basic and acidic residues" evidence="5">
    <location>
        <begin position="127"/>
        <end position="143"/>
    </location>
</feature>
<protein>
    <recommendedName>
        <fullName evidence="6">AF4/FMR2 C-terminal homology domain-containing protein</fullName>
    </recommendedName>
</protein>
<feature type="compositionally biased region" description="Basic and acidic residues" evidence="5">
    <location>
        <begin position="849"/>
        <end position="865"/>
    </location>
</feature>
<feature type="compositionally biased region" description="Low complexity" evidence="5">
    <location>
        <begin position="572"/>
        <end position="586"/>
    </location>
</feature>
<name>A0A6B0RCU0_9CETA</name>
<feature type="compositionally biased region" description="Basic and acidic residues" evidence="5">
    <location>
        <begin position="423"/>
        <end position="440"/>
    </location>
</feature>
<accession>A0A6B0RCU0</accession>
<feature type="compositionally biased region" description="Acidic residues" evidence="5">
    <location>
        <begin position="587"/>
        <end position="608"/>
    </location>
</feature>
<dbReference type="GO" id="GO:0010468">
    <property type="term" value="P:regulation of gene expression"/>
    <property type="evidence" value="ECO:0007669"/>
    <property type="project" value="InterPro"/>
</dbReference>
<evidence type="ECO:0000313" key="8">
    <source>
        <dbReference type="Proteomes" id="UP000322234"/>
    </source>
</evidence>
<dbReference type="Pfam" id="PF18876">
    <property type="entry name" value="AFF4_CHD"/>
    <property type="match status" value="1"/>
</dbReference>
<feature type="compositionally biased region" description="Polar residues" evidence="5">
    <location>
        <begin position="323"/>
        <end position="339"/>
    </location>
</feature>
<dbReference type="Pfam" id="PF18875">
    <property type="entry name" value="AF4_int"/>
    <property type="match status" value="1"/>
</dbReference>
<feature type="compositionally biased region" description="Basic and acidic residues" evidence="5">
    <location>
        <begin position="669"/>
        <end position="679"/>
    </location>
</feature>
<comment type="subcellular location">
    <subcellularLocation>
        <location evidence="1">Nucleus</location>
    </subcellularLocation>
</comment>
<dbReference type="Pfam" id="PF05110">
    <property type="entry name" value="AF-4"/>
    <property type="match status" value="1"/>
</dbReference>
<feature type="compositionally biased region" description="Basic and acidic residues" evidence="5">
    <location>
        <begin position="90"/>
        <end position="101"/>
    </location>
</feature>
<feature type="region of interest" description="Disordered" evidence="5">
    <location>
        <begin position="127"/>
        <end position="160"/>
    </location>
</feature>
<feature type="compositionally biased region" description="Basic and acidic residues" evidence="5">
    <location>
        <begin position="15"/>
        <end position="39"/>
    </location>
</feature>
<reference evidence="7" key="1">
    <citation type="submission" date="2019-10" db="EMBL/GenBank/DDBJ databases">
        <title>The sequence and de novo assembly of the wild yak genome.</title>
        <authorList>
            <person name="Liu Y."/>
        </authorList>
    </citation>
    <scope>NUCLEOTIDE SEQUENCE [LARGE SCALE GENOMIC DNA]</scope>
    <source>
        <strain evidence="7">WY2019</strain>
    </source>
</reference>
<organism evidence="7 8">
    <name type="scientific">Bos mutus</name>
    <name type="common">wild yak</name>
    <dbReference type="NCBI Taxonomy" id="72004"/>
    <lineage>
        <taxon>Eukaryota</taxon>
        <taxon>Metazoa</taxon>
        <taxon>Chordata</taxon>
        <taxon>Craniata</taxon>
        <taxon>Vertebrata</taxon>
        <taxon>Euteleostomi</taxon>
        <taxon>Mammalia</taxon>
        <taxon>Eutheria</taxon>
        <taxon>Laurasiatheria</taxon>
        <taxon>Artiodactyla</taxon>
        <taxon>Ruminantia</taxon>
        <taxon>Pecora</taxon>
        <taxon>Bovidae</taxon>
        <taxon>Bovinae</taxon>
        <taxon>Bos</taxon>
    </lineage>
</organism>
<feature type="region of interest" description="Disordered" evidence="5">
    <location>
        <begin position="177"/>
        <end position="350"/>
    </location>
</feature>
<dbReference type="InterPro" id="IPR007797">
    <property type="entry name" value="AF4/FMR2"/>
</dbReference>
<keyword evidence="3" id="KW-0597">Phosphoprotein</keyword>
<sequence>MRRSREDPGPPEPGVGRRDEEGKEVGMKRREEEERRTDSDDVVGDMQLGDEQTHRFPLIGSNGVYRKSQQQQQQISNITQTRGPDPQGEAFEKWESVDPDRPQCGVDRVAALSSLYNEDRNLLRIREKERRNQEAHQDKEAFSEKIPLFGEPYKTEKGDELSSRIQNMLGNYEEMKEFLSSKSHPQRLDASENRLGKPRYPLFPEKGSSIPPHSFHTSVHHQPVNTPACGPHPAGNIGHHPKMAQPRMEPMPSLHAKSYGPPDSQHLTQERLGQEGYGSSHHKKGDRRADGDHCALTTDSAPERELSPLFSLPSPVPPLSPVHSNQQTAPRTQGSGKVPSSSSSNKGYCLAKSPKDLAVKVHDKETPQDSTVAVASLGVAPPQPPSQTFPPPSLPSKSLAMQQKPTAYVRPMDGQDQAPSESPELKPLPEEYRQQTFEKSDLKVPAKAKLTKLKMPSQSVEQTYSNEVHCVEEILKEMTHSWPPPLTAIHTPSTAEPSKFPFPTKDSQHISSAVPNQKQYDTSSKTHSNSQQGTSMLKDDLQLSDSEDSDSDQTSEKPPFAPAPPSAPPALPAAAASAHSSSAESESTSDSDSSSDSESESSSSDSEENEPREAPAPEPEPPTTNKWQLDNWLTKVSQPAVPTEAPGSTEPPARPPDTKGKGGDSATAGHERPESKEPPPKGSSKAPRVPSEGPHAGKRSCQKSPAQQEPPQRQTVGSKQPKKPIKASAPGHADAPADARACLQVESEPGLPPPASRDQPSKDKPKVKTKGRPRAADSREPKPAVPTPSDRKKHRSGPPKAPPKDAAAEDRSPEHFALVPLTQSQGPVRGGSGGAGARTSGCRLAVVVQEDRRKDKPPVPSRDTKLLSPLRDAPPPQSLVVKITLDLLSRIPQPPGKGSRPKKPEDKQPPAGKKPDPEKRSSENASKLAKKRKGEAEKDHDSKKVRLEKEVKSQPSSSSSHKESSKSKMSRPSSEPSKKEMLPPSLVSSSSSQKPAKPAQKRPRQEDPGCQDPPKSAGSAKGSHRDPSASKHRKAEGKVSGSSTEHKGSSGDTANRFPVPSLPNGNSKPGKPHVKFDKQQADFHLKEAKRLKDKAELVTDKVGKAFKYLEAALSFIECGVALESESPASKSAYSIYSETVDLIKFILSLKSFSDATTPTQEKIFAVLCMRCQSILNMAMFRCKKDMAIKYSRTLNEHFFKTSSKVAQAPSPCIARSTGTPSPLSPIPSPASSIGSQSSAGSVGSGALPATISTPVTIQNMTSSYVSITSHVLTAFDLWEQAEVLTRKNKEFFAQLSTSVCALALNSSLMDLVHYTRQGFQRLKQVTKTP</sequence>
<feature type="compositionally biased region" description="Pro residues" evidence="5">
    <location>
        <begin position="559"/>
        <end position="571"/>
    </location>
</feature>
<feature type="region of interest" description="Disordered" evidence="5">
    <location>
        <begin position="1"/>
        <end position="103"/>
    </location>
</feature>
<feature type="region of interest" description="Disordered" evidence="5">
    <location>
        <begin position="377"/>
        <end position="440"/>
    </location>
</feature>
<evidence type="ECO:0000256" key="2">
    <source>
        <dbReference type="ARBA" id="ARBA00007354"/>
    </source>
</evidence>